<accession>A0A9Q1EKM9</accession>
<keyword evidence="3" id="KW-1185">Reference proteome</keyword>
<dbReference type="EMBL" id="JAINUF010000016">
    <property type="protein sequence ID" value="KAJ8340538.1"/>
    <property type="molecule type" value="Genomic_DNA"/>
</dbReference>
<feature type="compositionally biased region" description="Basic and acidic residues" evidence="1">
    <location>
        <begin position="40"/>
        <end position="61"/>
    </location>
</feature>
<sequence length="301" mass="32618">MREAELEGICRAHLADVLQMAVPEQPTPNCSSGPKRSHPSGKERTHSVSSTDRHGSGLQLGHERALARNANRWRVTRLRPNFNMPTLSSWTVRARVVLFTDLLKMAASQQAVHKRSYVGGWEETGGGRRTLTCPSRRSLPHFSLAGEQQTCKSRGDDPFCVQRPSGVGREVKLLPPTWVGEEHRRVTAFTGRGPGIDGFFSPPRVGRGRAQALISLGRDGGESGYTLKNTRGPRPFAFVPGTVHRSRLPLGNNAGAAAGLAEPESNGPPATDAELICGGVFLCDKHPLPLSPPPRTQKPNL</sequence>
<evidence type="ECO:0000313" key="2">
    <source>
        <dbReference type="EMBL" id="KAJ8340538.1"/>
    </source>
</evidence>
<protein>
    <submittedName>
        <fullName evidence="2">Uncharacterized protein</fullName>
    </submittedName>
</protein>
<dbReference type="OrthoDB" id="10633138at2759"/>
<feature type="region of interest" description="Disordered" evidence="1">
    <location>
        <begin position="24"/>
        <end position="61"/>
    </location>
</feature>
<name>A0A9Q1EKM9_SYNKA</name>
<evidence type="ECO:0000256" key="1">
    <source>
        <dbReference type="SAM" id="MobiDB-lite"/>
    </source>
</evidence>
<reference evidence="2" key="1">
    <citation type="journal article" date="2023" name="Science">
        <title>Genome structures resolve the early diversification of teleost fishes.</title>
        <authorList>
            <person name="Parey E."/>
            <person name="Louis A."/>
            <person name="Montfort J."/>
            <person name="Bouchez O."/>
            <person name="Roques C."/>
            <person name="Iampietro C."/>
            <person name="Lluch J."/>
            <person name="Castinel A."/>
            <person name="Donnadieu C."/>
            <person name="Desvignes T."/>
            <person name="Floi Bucao C."/>
            <person name="Jouanno E."/>
            <person name="Wen M."/>
            <person name="Mejri S."/>
            <person name="Dirks R."/>
            <person name="Jansen H."/>
            <person name="Henkel C."/>
            <person name="Chen W.J."/>
            <person name="Zahm M."/>
            <person name="Cabau C."/>
            <person name="Klopp C."/>
            <person name="Thompson A.W."/>
            <person name="Robinson-Rechavi M."/>
            <person name="Braasch I."/>
            <person name="Lecointre G."/>
            <person name="Bobe J."/>
            <person name="Postlethwait J.H."/>
            <person name="Berthelot C."/>
            <person name="Roest Crollius H."/>
            <person name="Guiguen Y."/>
        </authorList>
    </citation>
    <scope>NUCLEOTIDE SEQUENCE</scope>
    <source>
        <strain evidence="2">WJC10195</strain>
    </source>
</reference>
<dbReference type="Proteomes" id="UP001152622">
    <property type="component" value="Chromosome 16"/>
</dbReference>
<organism evidence="2 3">
    <name type="scientific">Synaphobranchus kaupii</name>
    <name type="common">Kaup's arrowtooth eel</name>
    <dbReference type="NCBI Taxonomy" id="118154"/>
    <lineage>
        <taxon>Eukaryota</taxon>
        <taxon>Metazoa</taxon>
        <taxon>Chordata</taxon>
        <taxon>Craniata</taxon>
        <taxon>Vertebrata</taxon>
        <taxon>Euteleostomi</taxon>
        <taxon>Actinopterygii</taxon>
        <taxon>Neopterygii</taxon>
        <taxon>Teleostei</taxon>
        <taxon>Anguilliformes</taxon>
        <taxon>Synaphobranchidae</taxon>
        <taxon>Synaphobranchus</taxon>
    </lineage>
</organism>
<proteinExistence type="predicted"/>
<evidence type="ECO:0000313" key="3">
    <source>
        <dbReference type="Proteomes" id="UP001152622"/>
    </source>
</evidence>
<comment type="caution">
    <text evidence="2">The sequence shown here is derived from an EMBL/GenBank/DDBJ whole genome shotgun (WGS) entry which is preliminary data.</text>
</comment>
<gene>
    <name evidence="2" type="ORF">SKAU_G00351710</name>
</gene>
<dbReference type="AlphaFoldDB" id="A0A9Q1EKM9"/>